<comment type="caution">
    <text evidence="1">The sequence shown here is derived from an EMBL/GenBank/DDBJ whole genome shotgun (WGS) entry which is preliminary data.</text>
</comment>
<proteinExistence type="predicted"/>
<dbReference type="Proteomes" id="UP001482620">
    <property type="component" value="Unassembled WGS sequence"/>
</dbReference>
<sequence length="109" mass="12102">MITMIEITTSSNSSAQHVYTLALDLAMTLCSHYNQADEYLSKRMTAHLVGSEGAGTAGAFSTSLQAGETGEKERYCDSPEMNALNVFPPYKVFELRFPKPKLFEWGLWA</sequence>
<gene>
    <name evidence="1" type="ORF">ILYODFUR_037536</name>
</gene>
<keyword evidence="2" id="KW-1185">Reference proteome</keyword>
<organism evidence="1 2">
    <name type="scientific">Ilyodon furcidens</name>
    <name type="common">goldbreast splitfin</name>
    <dbReference type="NCBI Taxonomy" id="33524"/>
    <lineage>
        <taxon>Eukaryota</taxon>
        <taxon>Metazoa</taxon>
        <taxon>Chordata</taxon>
        <taxon>Craniata</taxon>
        <taxon>Vertebrata</taxon>
        <taxon>Euteleostomi</taxon>
        <taxon>Actinopterygii</taxon>
        <taxon>Neopterygii</taxon>
        <taxon>Teleostei</taxon>
        <taxon>Neoteleostei</taxon>
        <taxon>Acanthomorphata</taxon>
        <taxon>Ovalentaria</taxon>
        <taxon>Atherinomorphae</taxon>
        <taxon>Cyprinodontiformes</taxon>
        <taxon>Goodeidae</taxon>
        <taxon>Ilyodon</taxon>
    </lineage>
</organism>
<protein>
    <submittedName>
        <fullName evidence="1">Uncharacterized protein</fullName>
    </submittedName>
</protein>
<accession>A0ABV0TEC6</accession>
<evidence type="ECO:0000313" key="1">
    <source>
        <dbReference type="EMBL" id="MEQ2231244.1"/>
    </source>
</evidence>
<reference evidence="1 2" key="1">
    <citation type="submission" date="2021-06" db="EMBL/GenBank/DDBJ databases">
        <authorList>
            <person name="Palmer J.M."/>
        </authorList>
    </citation>
    <scope>NUCLEOTIDE SEQUENCE [LARGE SCALE GENOMIC DNA]</scope>
    <source>
        <strain evidence="2">if_2019</strain>
        <tissue evidence="1">Muscle</tissue>
    </source>
</reference>
<dbReference type="EMBL" id="JAHRIQ010031539">
    <property type="protein sequence ID" value="MEQ2231244.1"/>
    <property type="molecule type" value="Genomic_DNA"/>
</dbReference>
<name>A0ABV0TEC6_9TELE</name>
<evidence type="ECO:0000313" key="2">
    <source>
        <dbReference type="Proteomes" id="UP001482620"/>
    </source>
</evidence>